<evidence type="ECO:0000313" key="2">
    <source>
        <dbReference type="Proteomes" id="UP000253410"/>
    </source>
</evidence>
<reference evidence="1 2" key="1">
    <citation type="submission" date="2018-05" db="EMBL/GenBank/DDBJ databases">
        <title>Chitinophaga sp. K3CV102501T nov., isolated from isolated from a monsoon evergreen broad-leaved forest soil.</title>
        <authorList>
            <person name="Lv Y."/>
        </authorList>
    </citation>
    <scope>NUCLEOTIDE SEQUENCE [LARGE SCALE GENOMIC DNA]</scope>
    <source>
        <strain evidence="1 2">GDMCC 1.1325</strain>
    </source>
</reference>
<dbReference type="EMBL" id="QFFJ01000001">
    <property type="protein sequence ID" value="RBL93465.1"/>
    <property type="molecule type" value="Genomic_DNA"/>
</dbReference>
<keyword evidence="2" id="KW-1185">Reference proteome</keyword>
<name>A0A365Y6D5_9BACT</name>
<accession>A0A365Y6D5</accession>
<organism evidence="1 2">
    <name type="scientific">Chitinophaga flava</name>
    <dbReference type="NCBI Taxonomy" id="2259036"/>
    <lineage>
        <taxon>Bacteria</taxon>
        <taxon>Pseudomonadati</taxon>
        <taxon>Bacteroidota</taxon>
        <taxon>Chitinophagia</taxon>
        <taxon>Chitinophagales</taxon>
        <taxon>Chitinophagaceae</taxon>
        <taxon>Chitinophaga</taxon>
    </lineage>
</organism>
<protein>
    <submittedName>
        <fullName evidence="1">Uncharacterized protein</fullName>
    </submittedName>
</protein>
<dbReference type="AlphaFoldDB" id="A0A365Y6D5"/>
<evidence type="ECO:0000313" key="1">
    <source>
        <dbReference type="EMBL" id="RBL93465.1"/>
    </source>
</evidence>
<comment type="caution">
    <text evidence="1">The sequence shown here is derived from an EMBL/GenBank/DDBJ whole genome shotgun (WGS) entry which is preliminary data.</text>
</comment>
<gene>
    <name evidence="1" type="ORF">DF182_13195</name>
</gene>
<sequence>MTQAQTLLRKPVRLLPAGKPVGSVLATCPAPVFPRPATTVYPINPLAPNAYYDQHFGFFCKQEWTWQKHTGVPVKLRLGNYDYTQRYEGK</sequence>
<proteinExistence type="predicted"/>
<dbReference type="Proteomes" id="UP000253410">
    <property type="component" value="Unassembled WGS sequence"/>
</dbReference>